<feature type="transmembrane region" description="Helical" evidence="2">
    <location>
        <begin position="88"/>
        <end position="109"/>
    </location>
</feature>
<reference evidence="3" key="2">
    <citation type="journal article" date="2021" name="PeerJ">
        <title>Extensive microbial diversity within the chicken gut microbiome revealed by metagenomics and culture.</title>
        <authorList>
            <person name="Gilroy R."/>
            <person name="Ravi A."/>
            <person name="Getino M."/>
            <person name="Pursley I."/>
            <person name="Horton D.L."/>
            <person name="Alikhan N.F."/>
            <person name="Baker D."/>
            <person name="Gharbi K."/>
            <person name="Hall N."/>
            <person name="Watson M."/>
            <person name="Adriaenssens E.M."/>
            <person name="Foster-Nyarko E."/>
            <person name="Jarju S."/>
            <person name="Secka A."/>
            <person name="Antonio M."/>
            <person name="Oren A."/>
            <person name="Chaudhuri R.R."/>
            <person name="La Ragione R."/>
            <person name="Hildebrand F."/>
            <person name="Pallen M.J."/>
        </authorList>
    </citation>
    <scope>NUCLEOTIDE SEQUENCE</scope>
    <source>
        <strain evidence="3">ChiW25-3613</strain>
    </source>
</reference>
<keyword evidence="2" id="KW-1133">Transmembrane helix</keyword>
<dbReference type="Pfam" id="PF06177">
    <property type="entry name" value="QueT"/>
    <property type="match status" value="1"/>
</dbReference>
<name>A0A9D1AFG1_9FIRM</name>
<dbReference type="Proteomes" id="UP000824179">
    <property type="component" value="Unassembled WGS sequence"/>
</dbReference>
<feature type="transmembrane region" description="Helical" evidence="2">
    <location>
        <begin position="116"/>
        <end position="138"/>
    </location>
</feature>
<evidence type="ECO:0000256" key="2">
    <source>
        <dbReference type="SAM" id="Phobius"/>
    </source>
</evidence>
<evidence type="ECO:0000313" key="3">
    <source>
        <dbReference type="EMBL" id="HIR38948.1"/>
    </source>
</evidence>
<accession>A0A9D1AFG1</accession>
<gene>
    <name evidence="3" type="ORF">IAB90_01045</name>
</gene>
<protein>
    <submittedName>
        <fullName evidence="3">QueT transporter family protein</fullName>
    </submittedName>
</protein>
<feature type="transmembrane region" description="Helical" evidence="2">
    <location>
        <begin position="144"/>
        <end position="171"/>
    </location>
</feature>
<organism evidence="3 4">
    <name type="scientific">Candidatus Coproplasma stercoripullorum</name>
    <dbReference type="NCBI Taxonomy" id="2840751"/>
    <lineage>
        <taxon>Bacteria</taxon>
        <taxon>Bacillati</taxon>
        <taxon>Bacillota</taxon>
        <taxon>Clostridia</taxon>
        <taxon>Eubacteriales</taxon>
        <taxon>Candidatus Coproplasma</taxon>
    </lineage>
</organism>
<dbReference type="EMBL" id="DVHB01000021">
    <property type="protein sequence ID" value="HIR38948.1"/>
    <property type="molecule type" value="Genomic_DNA"/>
</dbReference>
<keyword evidence="2" id="KW-0472">Membrane</keyword>
<proteinExistence type="predicted"/>
<dbReference type="AlphaFoldDB" id="A0A9D1AFG1"/>
<dbReference type="PANTHER" id="PTHR40044">
    <property type="entry name" value="INTEGRAL MEMBRANE PROTEIN-RELATED"/>
    <property type="match status" value="1"/>
</dbReference>
<comment type="caution">
    <text evidence="3">The sequence shown here is derived from an EMBL/GenBank/DDBJ whole genome shotgun (WGS) entry which is preliminary data.</text>
</comment>
<dbReference type="PANTHER" id="PTHR40044:SF1">
    <property type="entry name" value="INTEGRAL MEMBRANE PROTEIN"/>
    <property type="match status" value="1"/>
</dbReference>
<sequence>MKNLFKSIANDFSHWNTKMLCRAGVIAAVYAVVTWLFGINGGLAYGPFQIRPTEALTILPLFFPESVPALYIGCMLANAISLYGVPDIFLGSLATLFAAFFTYICGIVFKSNVLKVGIGGIFPVVLNAFIVPAVWILAGTPDVVYWVEVGAMALTEAVWVYALGIPLFIAVNRLRKRGVKVFTSPVHARAVSTGKTAAAAESGQVPAAEEDKADKA</sequence>
<evidence type="ECO:0000313" key="4">
    <source>
        <dbReference type="Proteomes" id="UP000824179"/>
    </source>
</evidence>
<feature type="transmembrane region" description="Helical" evidence="2">
    <location>
        <begin position="23"/>
        <end position="46"/>
    </location>
</feature>
<dbReference type="InterPro" id="IPR010387">
    <property type="entry name" value="QueT"/>
</dbReference>
<evidence type="ECO:0000256" key="1">
    <source>
        <dbReference type="SAM" id="MobiDB-lite"/>
    </source>
</evidence>
<feature type="region of interest" description="Disordered" evidence="1">
    <location>
        <begin position="197"/>
        <end position="216"/>
    </location>
</feature>
<keyword evidence="2" id="KW-0812">Transmembrane</keyword>
<reference evidence="3" key="1">
    <citation type="submission" date="2020-10" db="EMBL/GenBank/DDBJ databases">
        <authorList>
            <person name="Gilroy R."/>
        </authorList>
    </citation>
    <scope>NUCLEOTIDE SEQUENCE</scope>
    <source>
        <strain evidence="3">ChiW25-3613</strain>
    </source>
</reference>